<evidence type="ECO:0000259" key="3">
    <source>
        <dbReference type="Pfam" id="PF13751"/>
    </source>
</evidence>
<evidence type="ECO:0000256" key="1">
    <source>
        <dbReference type="SAM" id="MobiDB-lite"/>
    </source>
</evidence>
<dbReference type="InterPro" id="IPR025668">
    <property type="entry name" value="Tnp_DDE_dom"/>
</dbReference>
<dbReference type="EMBL" id="AB714582">
    <property type="protein sequence ID" value="BAM13949.1"/>
    <property type="molecule type" value="Genomic_DNA"/>
</dbReference>
<name>I2FG14_9PSED</name>
<accession>I2FG14</accession>
<dbReference type="Pfam" id="PF13751">
    <property type="entry name" value="DDE_Tnp_1_6"/>
    <property type="match status" value="1"/>
</dbReference>
<organism evidence="4">
    <name type="scientific">Pseudomonas sp. K-62</name>
    <dbReference type="NCBI Taxonomy" id="76885"/>
    <lineage>
        <taxon>Bacteria</taxon>
        <taxon>Pseudomonadati</taxon>
        <taxon>Pseudomonadota</taxon>
        <taxon>Gammaproteobacteria</taxon>
        <taxon>Pseudomonadales</taxon>
        <taxon>Pseudomonadaceae</taxon>
        <taxon>Pseudomonas</taxon>
    </lineage>
</organism>
<dbReference type="PANTHER" id="PTHR35604:SF2">
    <property type="entry name" value="TRANSPOSASE INSH FOR INSERTION SEQUENCE ELEMENT IS5A-RELATED"/>
    <property type="match status" value="1"/>
</dbReference>
<sequence>MSLRPEPIGTIPAETVRVAKAAFPKGTTATRLRDEFSALYQDEDFGGLYPTRGQPGLPPWRLALVTVFQFSEQLSDRQAADAVRARIDWKYALGLELTDPGFHFSVLTEFRARLIAGDAAHLLLDRMLTRFRARGLVKARGKQRTDSTHVLAAVHDLHLLELVAETLRAALDDLAAVAPDWLRGITQPVWFERYGRRVEDYRLPKGRAEREALALAIGADGFSLLEALDAPDAPAEARGVPMVGTLRDVWRVHYAREGGGPPRWRSGPELPPVGERLQSPYDPEVHYSTKRQMEWSGYKVHVTEVCDADAAHLVTNVMTCPAMQPDMASTAAIHEQLAAKDLLPAEHFVDAGYVDAGLLVGSRRDHAVALEGPVRAMPQRATEAERSYEQRHFVIDWKHERVTCPQGKTSVTWRATRDEVGAPRFQAVFSRTDCGACPARRSCTSSKERRRSVYFLPRSEYEALNAARDRMQDPVWKERYRIRAGIEGTLSQGIRAFGLRRSRYIGQAKTGLQHVCVAAAMNASRAVHWLAEAPRARTRVTRFAALAAAA</sequence>
<dbReference type="Pfam" id="PF05598">
    <property type="entry name" value="DUF772"/>
    <property type="match status" value="1"/>
</dbReference>
<dbReference type="NCBIfam" id="NF033551">
    <property type="entry name" value="transpos_IS1182"/>
    <property type="match status" value="1"/>
</dbReference>
<proteinExistence type="predicted"/>
<keyword evidence="4" id="KW-0614">Plasmid</keyword>
<reference evidence="4" key="1">
    <citation type="submission" date="2012-04" db="EMBL/GenBank/DDBJ databases">
        <title>Nucleotide sequence of Pseudomonas sp. K-62 plasmid pMR68 containing mercury resistance genes.</title>
        <authorList>
            <person name="Kiyono M."/>
            <person name="Mochizuki Y."/>
            <person name="Koizawa K."/>
            <person name="Sone Y."/>
            <person name="Nakamura R."/>
            <person name="Pan-Hou H."/>
            <person name="Sakabe K."/>
        </authorList>
    </citation>
    <scope>NUCLEOTIDE SEQUENCE</scope>
    <source>
        <strain evidence="4">K-62</strain>
        <plasmid evidence="4">pMR68</plasmid>
    </source>
</reference>
<feature type="domain" description="Transposase InsH N-terminal" evidence="2">
    <location>
        <begin position="37"/>
        <end position="113"/>
    </location>
</feature>
<dbReference type="RefSeq" id="WP_015061113.1">
    <property type="nucleotide sequence ID" value="NC_019309.1"/>
</dbReference>
<feature type="domain" description="Transposase DDE" evidence="3">
    <location>
        <begin position="403"/>
        <end position="525"/>
    </location>
</feature>
<feature type="region of interest" description="Disordered" evidence="1">
    <location>
        <begin position="262"/>
        <end position="281"/>
    </location>
</feature>
<protein>
    <recommendedName>
        <fullName evidence="5">Transposase</fullName>
    </recommendedName>
</protein>
<dbReference type="PANTHER" id="PTHR35604">
    <property type="entry name" value="TRANSPOSASE INSH FOR INSERTION SEQUENCE ELEMENT IS5A-RELATED"/>
    <property type="match status" value="1"/>
</dbReference>
<evidence type="ECO:0008006" key="5">
    <source>
        <dbReference type="Google" id="ProtNLM"/>
    </source>
</evidence>
<evidence type="ECO:0000259" key="2">
    <source>
        <dbReference type="Pfam" id="PF05598"/>
    </source>
</evidence>
<dbReference type="InterPro" id="IPR008490">
    <property type="entry name" value="Transposase_InsH_N"/>
</dbReference>
<dbReference type="InterPro" id="IPR047629">
    <property type="entry name" value="IS1182_transpos"/>
</dbReference>
<dbReference type="AlphaFoldDB" id="I2FG14"/>
<evidence type="ECO:0000313" key="4">
    <source>
        <dbReference type="EMBL" id="BAM13949.1"/>
    </source>
</evidence>
<geneLocation type="plasmid" evidence="4">
    <name>pMR68</name>
</geneLocation>